<reference evidence="1" key="1">
    <citation type="submission" date="2021-12" db="EMBL/GenBank/DDBJ databases">
        <title>taxonomy of Moraxella sp. ZY201224.</title>
        <authorList>
            <person name="Li F."/>
        </authorList>
    </citation>
    <scope>NUCLEOTIDE SEQUENCE</scope>
    <source>
        <strain evidence="1">ZY201224</strain>
    </source>
</reference>
<organism evidence="1 2">
    <name type="scientific">Moraxella nasicaprae</name>
    <dbReference type="NCBI Taxonomy" id="2904122"/>
    <lineage>
        <taxon>Bacteria</taxon>
        <taxon>Pseudomonadati</taxon>
        <taxon>Pseudomonadota</taxon>
        <taxon>Gammaproteobacteria</taxon>
        <taxon>Moraxellales</taxon>
        <taxon>Moraxellaceae</taxon>
        <taxon>Moraxella</taxon>
    </lineage>
</organism>
<evidence type="ECO:0000313" key="1">
    <source>
        <dbReference type="EMBL" id="UXZ04019.1"/>
    </source>
</evidence>
<accession>A0ABY6F1P9</accession>
<keyword evidence="2" id="KW-1185">Reference proteome</keyword>
<name>A0ABY6F1P9_9GAMM</name>
<dbReference type="EMBL" id="CP089977">
    <property type="protein sequence ID" value="UXZ04019.1"/>
    <property type="molecule type" value="Genomic_DNA"/>
</dbReference>
<dbReference type="RefSeq" id="WP_263075497.1">
    <property type="nucleotide sequence ID" value="NZ_CP089977.1"/>
</dbReference>
<evidence type="ECO:0000313" key="2">
    <source>
        <dbReference type="Proteomes" id="UP001063782"/>
    </source>
</evidence>
<protein>
    <submittedName>
        <fullName evidence="1">Uncharacterized protein</fullName>
    </submittedName>
</protein>
<sequence>MIEFFYFFFVGGFIVRLENNDHYNWQQERQITAFYTLSKGDIVIATTRHTKEIYVGVVANARSYDACVV</sequence>
<dbReference type="Proteomes" id="UP001063782">
    <property type="component" value="Chromosome"/>
</dbReference>
<proteinExistence type="predicted"/>
<gene>
    <name evidence="1" type="ORF">LU297_05170</name>
</gene>